<protein>
    <submittedName>
        <fullName evidence="1">Uncharacterized protein</fullName>
    </submittedName>
</protein>
<dbReference type="Proteomes" id="UP000193920">
    <property type="component" value="Unassembled WGS sequence"/>
</dbReference>
<name>A0A1Y2A5U1_9FUNG</name>
<dbReference type="AlphaFoldDB" id="A0A1Y2A5U1"/>
<evidence type="ECO:0000313" key="1">
    <source>
        <dbReference type="EMBL" id="ORY17881.1"/>
    </source>
</evidence>
<dbReference type="EMBL" id="MCOG01000323">
    <property type="protein sequence ID" value="ORY17881.1"/>
    <property type="molecule type" value="Genomic_DNA"/>
</dbReference>
<reference evidence="1 2" key="1">
    <citation type="submission" date="2016-08" db="EMBL/GenBank/DDBJ databases">
        <title>A Parts List for Fungal Cellulosomes Revealed by Comparative Genomics.</title>
        <authorList>
            <consortium name="DOE Joint Genome Institute"/>
            <person name="Haitjema C.H."/>
            <person name="Gilmore S.P."/>
            <person name="Henske J.K."/>
            <person name="Solomon K.V."/>
            <person name="De Groot R."/>
            <person name="Kuo A."/>
            <person name="Mondo S.J."/>
            <person name="Salamov A.A."/>
            <person name="Labutti K."/>
            <person name="Zhao Z."/>
            <person name="Chiniquy J."/>
            <person name="Barry K."/>
            <person name="Brewer H.M."/>
            <person name="Purvine S.O."/>
            <person name="Wright A.T."/>
            <person name="Boxma B."/>
            <person name="Van Alen T."/>
            <person name="Hackstein J.H."/>
            <person name="Baker S.E."/>
            <person name="Grigoriev I.V."/>
            <person name="O'Malley M.A."/>
        </authorList>
    </citation>
    <scope>NUCLEOTIDE SEQUENCE [LARGE SCALE GENOMIC DNA]</scope>
    <source>
        <strain evidence="1 2">G1</strain>
    </source>
</reference>
<proteinExistence type="predicted"/>
<gene>
    <name evidence="1" type="ORF">LY90DRAFT_517512</name>
</gene>
<sequence length="115" mass="13364">MHYKKCLIGKDIYELIVLKRSKPIINILRVFKNSFKILENFYPLAVDNASTANDEDIIRIEKVCFRRISETINRERSPDCIKDFFSNFIRNIKFTKFNIPTASTSVAPNDEASIS</sequence>
<comment type="caution">
    <text evidence="1">The sequence shown here is derived from an EMBL/GenBank/DDBJ whole genome shotgun (WGS) entry which is preliminary data.</text>
</comment>
<organism evidence="1 2">
    <name type="scientific">Neocallimastix californiae</name>
    <dbReference type="NCBI Taxonomy" id="1754190"/>
    <lineage>
        <taxon>Eukaryota</taxon>
        <taxon>Fungi</taxon>
        <taxon>Fungi incertae sedis</taxon>
        <taxon>Chytridiomycota</taxon>
        <taxon>Chytridiomycota incertae sedis</taxon>
        <taxon>Neocallimastigomycetes</taxon>
        <taxon>Neocallimastigales</taxon>
        <taxon>Neocallimastigaceae</taxon>
        <taxon>Neocallimastix</taxon>
    </lineage>
</organism>
<evidence type="ECO:0000313" key="2">
    <source>
        <dbReference type="Proteomes" id="UP000193920"/>
    </source>
</evidence>
<accession>A0A1Y2A5U1</accession>
<keyword evidence="2" id="KW-1185">Reference proteome</keyword>